<evidence type="ECO:0000313" key="5">
    <source>
        <dbReference type="EMBL" id="MFD1322442.1"/>
    </source>
</evidence>
<dbReference type="InterPro" id="IPR036388">
    <property type="entry name" value="WH-like_DNA-bd_sf"/>
</dbReference>
<keyword evidence="3" id="KW-0804">Transcription</keyword>
<dbReference type="PANTHER" id="PTHR43132">
    <property type="entry name" value="ARSENICAL RESISTANCE OPERON REPRESSOR ARSR-RELATED"/>
    <property type="match status" value="1"/>
</dbReference>
<accession>A0ABW3YGA4</accession>
<keyword evidence="2" id="KW-0238">DNA-binding</keyword>
<dbReference type="EMBL" id="JBHTMP010000020">
    <property type="protein sequence ID" value="MFD1322442.1"/>
    <property type="molecule type" value="Genomic_DNA"/>
</dbReference>
<dbReference type="Gene3D" id="1.10.10.10">
    <property type="entry name" value="Winged helix-like DNA-binding domain superfamily/Winged helix DNA-binding domain"/>
    <property type="match status" value="1"/>
</dbReference>
<keyword evidence="1" id="KW-0805">Transcription regulation</keyword>
<dbReference type="Pfam" id="PF19361">
    <property type="entry name" value="DUF5937"/>
    <property type="match status" value="1"/>
</dbReference>
<dbReference type="Pfam" id="PF12840">
    <property type="entry name" value="HTH_20"/>
    <property type="match status" value="1"/>
</dbReference>
<evidence type="ECO:0000313" key="6">
    <source>
        <dbReference type="Proteomes" id="UP001597260"/>
    </source>
</evidence>
<name>A0ABW3YGA4_9ACTN</name>
<evidence type="ECO:0000256" key="1">
    <source>
        <dbReference type="ARBA" id="ARBA00023015"/>
    </source>
</evidence>
<dbReference type="SUPFAM" id="SSF46785">
    <property type="entry name" value="Winged helix' DNA-binding domain"/>
    <property type="match status" value="1"/>
</dbReference>
<protein>
    <submittedName>
        <fullName evidence="5">DUF5937 family protein</fullName>
    </submittedName>
</protein>
<dbReference type="InterPro" id="IPR001845">
    <property type="entry name" value="HTH_ArsR_DNA-bd_dom"/>
</dbReference>
<comment type="caution">
    <text evidence="5">The sequence shown here is derived from an EMBL/GenBank/DDBJ whole genome shotgun (WGS) entry which is preliminary data.</text>
</comment>
<evidence type="ECO:0000259" key="4">
    <source>
        <dbReference type="SMART" id="SM00418"/>
    </source>
</evidence>
<organism evidence="5 6">
    <name type="scientific">Micromonospora sonneratiae</name>
    <dbReference type="NCBI Taxonomy" id="1184706"/>
    <lineage>
        <taxon>Bacteria</taxon>
        <taxon>Bacillati</taxon>
        <taxon>Actinomycetota</taxon>
        <taxon>Actinomycetes</taxon>
        <taxon>Micromonosporales</taxon>
        <taxon>Micromonosporaceae</taxon>
        <taxon>Micromonospora</taxon>
    </lineage>
</organism>
<proteinExistence type="predicted"/>
<dbReference type="SMART" id="SM00418">
    <property type="entry name" value="HTH_ARSR"/>
    <property type="match status" value="1"/>
</dbReference>
<sequence length="348" mass="37459">MLLVITIGLDAGGLARSRFVLSRLAELTNGLEVLSHPERAPYAHRWVETTRPQVDVADLAVLLGLVDHSSWYVPDFLVPIAGEYAPTLARELDAVATAPAELVRYQLRMAFRIGPPPPDALRRSGAGAGRDPRAPLSSAVADVLAAGESVLAECVAEQLARCWRRIMAASWPAIHRILDGDVRHRAERASRVGFGGIVDGLHPQLGWDGTRLTVRRPVDVSVDTTSGVVLVPSVFLPSPALWLGAPGQAMIGYPARGRGRVWAMPQGPAAGTVLLGHRRAALLGDLDTPRSTTELAARHRLSPATVSYHLARLRQAGLVTRRQSGHAVLYQRTDRVATLLAVVDPEPD</sequence>
<dbReference type="Proteomes" id="UP001597260">
    <property type="component" value="Unassembled WGS sequence"/>
</dbReference>
<dbReference type="InterPro" id="IPR051011">
    <property type="entry name" value="Metal_resp_trans_reg"/>
</dbReference>
<keyword evidence="6" id="KW-1185">Reference proteome</keyword>
<evidence type="ECO:0000256" key="2">
    <source>
        <dbReference type="ARBA" id="ARBA00023125"/>
    </source>
</evidence>
<gene>
    <name evidence="5" type="ORF">ACFQ4H_15195</name>
</gene>
<dbReference type="InterPro" id="IPR011991">
    <property type="entry name" value="ArsR-like_HTH"/>
</dbReference>
<feature type="domain" description="HTH arsR-type" evidence="4">
    <location>
        <begin position="269"/>
        <end position="345"/>
    </location>
</feature>
<dbReference type="InterPro" id="IPR045981">
    <property type="entry name" value="DUF5937"/>
</dbReference>
<dbReference type="CDD" id="cd00090">
    <property type="entry name" value="HTH_ARSR"/>
    <property type="match status" value="1"/>
</dbReference>
<dbReference type="PANTHER" id="PTHR43132:SF6">
    <property type="entry name" value="HTH-TYPE TRANSCRIPTIONAL REPRESSOR CZRA"/>
    <property type="match status" value="1"/>
</dbReference>
<reference evidence="6" key="1">
    <citation type="journal article" date="2019" name="Int. J. Syst. Evol. Microbiol.">
        <title>The Global Catalogue of Microorganisms (GCM) 10K type strain sequencing project: providing services to taxonomists for standard genome sequencing and annotation.</title>
        <authorList>
            <consortium name="The Broad Institute Genomics Platform"/>
            <consortium name="The Broad Institute Genome Sequencing Center for Infectious Disease"/>
            <person name="Wu L."/>
            <person name="Ma J."/>
        </authorList>
    </citation>
    <scope>NUCLEOTIDE SEQUENCE [LARGE SCALE GENOMIC DNA]</scope>
    <source>
        <strain evidence="6">JCM 31037</strain>
    </source>
</reference>
<dbReference type="InterPro" id="IPR036390">
    <property type="entry name" value="WH_DNA-bd_sf"/>
</dbReference>
<evidence type="ECO:0000256" key="3">
    <source>
        <dbReference type="ARBA" id="ARBA00023163"/>
    </source>
</evidence>
<dbReference type="RefSeq" id="WP_377571466.1">
    <property type="nucleotide sequence ID" value="NZ_JBHTMP010000020.1"/>
</dbReference>